<dbReference type="CDD" id="cd00302">
    <property type="entry name" value="cytochrome_P450"/>
    <property type="match status" value="1"/>
</dbReference>
<dbReference type="InterPro" id="IPR001128">
    <property type="entry name" value="Cyt_P450"/>
</dbReference>
<dbReference type="PROSITE" id="PS00086">
    <property type="entry name" value="CYTOCHROME_P450"/>
    <property type="match status" value="1"/>
</dbReference>
<dbReference type="PANTHER" id="PTHR24291:SF50">
    <property type="entry name" value="BIFUNCTIONAL ALBAFLAVENONE MONOOXYGENASE_TERPENE SYNTHASE"/>
    <property type="match status" value="1"/>
</dbReference>
<dbReference type="InterPro" id="IPR036396">
    <property type="entry name" value="Cyt_P450_sf"/>
</dbReference>
<dbReference type="InterPro" id="IPR050196">
    <property type="entry name" value="Cytochrome_P450_Monoox"/>
</dbReference>
<comment type="similarity">
    <text evidence="1 7">Belongs to the cytochrome P450 family.</text>
</comment>
<name>A0A9N8YYH2_9GLOM</name>
<evidence type="ECO:0000313" key="8">
    <source>
        <dbReference type="EMBL" id="CAG8456130.1"/>
    </source>
</evidence>
<dbReference type="SUPFAM" id="SSF48264">
    <property type="entry name" value="Cytochrome P450"/>
    <property type="match status" value="1"/>
</dbReference>
<dbReference type="GO" id="GO:0016705">
    <property type="term" value="F:oxidoreductase activity, acting on paired donors, with incorporation or reduction of molecular oxygen"/>
    <property type="evidence" value="ECO:0007669"/>
    <property type="project" value="InterPro"/>
</dbReference>
<evidence type="ECO:0000256" key="6">
    <source>
        <dbReference type="ARBA" id="ARBA00023033"/>
    </source>
</evidence>
<dbReference type="GO" id="GO:0020037">
    <property type="term" value="F:heme binding"/>
    <property type="evidence" value="ECO:0007669"/>
    <property type="project" value="InterPro"/>
</dbReference>
<evidence type="ECO:0000256" key="2">
    <source>
        <dbReference type="ARBA" id="ARBA00022617"/>
    </source>
</evidence>
<keyword evidence="5 7" id="KW-0408">Iron</keyword>
<keyword evidence="2 7" id="KW-0349">Heme</keyword>
<dbReference type="Pfam" id="PF00067">
    <property type="entry name" value="p450"/>
    <property type="match status" value="1"/>
</dbReference>
<dbReference type="InterPro" id="IPR017972">
    <property type="entry name" value="Cyt_P450_CS"/>
</dbReference>
<dbReference type="Proteomes" id="UP000789706">
    <property type="component" value="Unassembled WGS sequence"/>
</dbReference>
<gene>
    <name evidence="8" type="ORF">DEBURN_LOCUS2427</name>
</gene>
<evidence type="ECO:0000313" key="9">
    <source>
        <dbReference type="Proteomes" id="UP000789706"/>
    </source>
</evidence>
<evidence type="ECO:0000256" key="4">
    <source>
        <dbReference type="ARBA" id="ARBA00023002"/>
    </source>
</evidence>
<dbReference type="Gene3D" id="1.10.630.10">
    <property type="entry name" value="Cytochrome P450"/>
    <property type="match status" value="2"/>
</dbReference>
<evidence type="ECO:0000256" key="1">
    <source>
        <dbReference type="ARBA" id="ARBA00010617"/>
    </source>
</evidence>
<dbReference type="GO" id="GO:0004497">
    <property type="term" value="F:monooxygenase activity"/>
    <property type="evidence" value="ECO:0007669"/>
    <property type="project" value="UniProtKB-KW"/>
</dbReference>
<dbReference type="AlphaFoldDB" id="A0A9N8YYH2"/>
<reference evidence="8" key="1">
    <citation type="submission" date="2021-06" db="EMBL/GenBank/DDBJ databases">
        <authorList>
            <person name="Kallberg Y."/>
            <person name="Tangrot J."/>
            <person name="Rosling A."/>
        </authorList>
    </citation>
    <scope>NUCLEOTIDE SEQUENCE</scope>
    <source>
        <strain evidence="8">AZ414A</strain>
    </source>
</reference>
<accession>A0A9N8YYH2</accession>
<evidence type="ECO:0000256" key="3">
    <source>
        <dbReference type="ARBA" id="ARBA00022723"/>
    </source>
</evidence>
<dbReference type="GO" id="GO:0005506">
    <property type="term" value="F:iron ion binding"/>
    <property type="evidence" value="ECO:0007669"/>
    <property type="project" value="InterPro"/>
</dbReference>
<dbReference type="OrthoDB" id="1470350at2759"/>
<evidence type="ECO:0000256" key="7">
    <source>
        <dbReference type="RuleBase" id="RU000461"/>
    </source>
</evidence>
<keyword evidence="6 7" id="KW-0503">Monooxygenase</keyword>
<keyword evidence="3 7" id="KW-0479">Metal-binding</keyword>
<evidence type="ECO:0000256" key="5">
    <source>
        <dbReference type="ARBA" id="ARBA00023004"/>
    </source>
</evidence>
<sequence length="222" mass="25834">MNTPKLWRDYIPSYKRKANNFKKSIDKANEVYLKLIRDRKQEIDRIPIDEQLNSDALTMLLTVNTPRDITTRISDNNHTRPMSEEEILGNVFEIISGGVDSVLLRMMSVVPIIFRMSHRDDKISGHQFSGQTQFMLNTYGIHHNKEHWINPEVFNPSPFGGGSRMCPGKQLAMTIIKTLMVLLYRKYDVRLSDMNAPIKYHFSILRHCDDLNVILKPIFQDL</sequence>
<organism evidence="8 9">
    <name type="scientific">Diversispora eburnea</name>
    <dbReference type="NCBI Taxonomy" id="1213867"/>
    <lineage>
        <taxon>Eukaryota</taxon>
        <taxon>Fungi</taxon>
        <taxon>Fungi incertae sedis</taxon>
        <taxon>Mucoromycota</taxon>
        <taxon>Glomeromycotina</taxon>
        <taxon>Glomeromycetes</taxon>
        <taxon>Diversisporales</taxon>
        <taxon>Diversisporaceae</taxon>
        <taxon>Diversispora</taxon>
    </lineage>
</organism>
<dbReference type="EMBL" id="CAJVPK010000132">
    <property type="protein sequence ID" value="CAG8456130.1"/>
    <property type="molecule type" value="Genomic_DNA"/>
</dbReference>
<keyword evidence="4 7" id="KW-0560">Oxidoreductase</keyword>
<comment type="caution">
    <text evidence="8">The sequence shown here is derived from an EMBL/GenBank/DDBJ whole genome shotgun (WGS) entry which is preliminary data.</text>
</comment>
<protein>
    <submittedName>
        <fullName evidence="8">281_t:CDS:1</fullName>
    </submittedName>
</protein>
<dbReference type="PANTHER" id="PTHR24291">
    <property type="entry name" value="CYTOCHROME P450 FAMILY 4"/>
    <property type="match status" value="1"/>
</dbReference>
<proteinExistence type="inferred from homology"/>
<keyword evidence="9" id="KW-1185">Reference proteome</keyword>